<evidence type="ECO:0000313" key="2">
    <source>
        <dbReference type="Proteomes" id="UP000190080"/>
    </source>
</evidence>
<dbReference type="Proteomes" id="UP000190080">
    <property type="component" value="Unassembled WGS sequence"/>
</dbReference>
<proteinExistence type="predicted"/>
<dbReference type="STRING" id="1450648.CLORY_28980"/>
<name>A0A1V4IK91_9CLOT</name>
<comment type="caution">
    <text evidence="1">The sequence shown here is derived from an EMBL/GenBank/DDBJ whole genome shotgun (WGS) entry which is preliminary data.</text>
</comment>
<protein>
    <submittedName>
        <fullName evidence="1">Uncharacterized protein</fullName>
    </submittedName>
</protein>
<accession>A0A1V4IK91</accession>
<evidence type="ECO:0000313" key="1">
    <source>
        <dbReference type="EMBL" id="OPJ60323.1"/>
    </source>
</evidence>
<dbReference type="AlphaFoldDB" id="A0A1V4IK91"/>
<gene>
    <name evidence="1" type="ORF">CLORY_28980</name>
</gene>
<sequence>MAVNAVIISIFNDIINYNVNKVILKVIEFINKMQKILAVKVYKKPIDFCNNWYYTLISKPVS</sequence>
<keyword evidence="2" id="KW-1185">Reference proteome</keyword>
<organism evidence="1 2">
    <name type="scientific">Clostridium oryzae</name>
    <dbReference type="NCBI Taxonomy" id="1450648"/>
    <lineage>
        <taxon>Bacteria</taxon>
        <taxon>Bacillati</taxon>
        <taxon>Bacillota</taxon>
        <taxon>Clostridia</taxon>
        <taxon>Eubacteriales</taxon>
        <taxon>Clostridiaceae</taxon>
        <taxon>Clostridium</taxon>
    </lineage>
</organism>
<reference evidence="1 2" key="1">
    <citation type="submission" date="2017-03" db="EMBL/GenBank/DDBJ databases">
        <title>Genome sequence of Clostridium oryzae DSM 28571.</title>
        <authorList>
            <person name="Poehlein A."/>
            <person name="Daniel R."/>
        </authorList>
    </citation>
    <scope>NUCLEOTIDE SEQUENCE [LARGE SCALE GENOMIC DNA]</scope>
    <source>
        <strain evidence="1 2">DSM 28571</strain>
    </source>
</reference>
<dbReference type="EMBL" id="MZGV01000033">
    <property type="protein sequence ID" value="OPJ60323.1"/>
    <property type="molecule type" value="Genomic_DNA"/>
</dbReference>